<protein>
    <submittedName>
        <fullName evidence="1">Uncharacterized protein</fullName>
    </submittedName>
</protein>
<evidence type="ECO:0000313" key="2">
    <source>
        <dbReference type="Proteomes" id="UP001596317"/>
    </source>
</evidence>
<dbReference type="Proteomes" id="UP001596317">
    <property type="component" value="Unassembled WGS sequence"/>
</dbReference>
<keyword evidence="2" id="KW-1185">Reference proteome</keyword>
<reference evidence="2" key="1">
    <citation type="journal article" date="2019" name="Int. J. Syst. Evol. Microbiol.">
        <title>The Global Catalogue of Microorganisms (GCM) 10K type strain sequencing project: providing services to taxonomists for standard genome sequencing and annotation.</title>
        <authorList>
            <consortium name="The Broad Institute Genomics Platform"/>
            <consortium name="The Broad Institute Genome Sequencing Center for Infectious Disease"/>
            <person name="Wu L."/>
            <person name="Ma J."/>
        </authorList>
    </citation>
    <scope>NUCLEOTIDE SEQUENCE [LARGE SCALE GENOMIC DNA]</scope>
    <source>
        <strain evidence="2">CCUG 63830</strain>
    </source>
</reference>
<accession>A0ABW1ZKA9</accession>
<dbReference type="EMBL" id="JBHSWB010000001">
    <property type="protein sequence ID" value="MFC6660702.1"/>
    <property type="molecule type" value="Genomic_DNA"/>
</dbReference>
<comment type="caution">
    <text evidence="1">The sequence shown here is derived from an EMBL/GenBank/DDBJ whole genome shotgun (WGS) entry which is preliminary data.</text>
</comment>
<proteinExistence type="predicted"/>
<evidence type="ECO:0000313" key="1">
    <source>
        <dbReference type="EMBL" id="MFC6660702.1"/>
    </source>
</evidence>
<sequence length="52" mass="5236">MLLAYALLTLLATAALVLFLLRPGLARAGVVWGLGALLPLLAALVVALSHGG</sequence>
<gene>
    <name evidence="1" type="ORF">ACFP90_10310</name>
</gene>
<name>A0ABW1ZKA9_9DEIO</name>
<dbReference type="RefSeq" id="WP_221089578.1">
    <property type="nucleotide sequence ID" value="NZ_JAIQXV010000002.1"/>
</dbReference>
<organism evidence="1 2">
    <name type="scientific">Deinococcus multiflagellatus</name>
    <dbReference type="NCBI Taxonomy" id="1656887"/>
    <lineage>
        <taxon>Bacteria</taxon>
        <taxon>Thermotogati</taxon>
        <taxon>Deinococcota</taxon>
        <taxon>Deinococci</taxon>
        <taxon>Deinococcales</taxon>
        <taxon>Deinococcaceae</taxon>
        <taxon>Deinococcus</taxon>
    </lineage>
</organism>